<keyword evidence="3 5" id="KW-1133">Transmembrane helix</keyword>
<name>A0A544T4D7_9BACI</name>
<feature type="transmembrane region" description="Helical" evidence="5">
    <location>
        <begin position="128"/>
        <end position="147"/>
    </location>
</feature>
<sequence length="221" mass="25207">MVKKRASTQQAEANIHLENIKKKSKQYKIYFMQQLRNPSRAFEQGEKDFSNGMLSILLFAVVYTVSLFLVVNRNYFGESLGFFPFFVQIMFLTLLLFGIGVFALFIANNFFGSPHSLKAIISFYGGQLSPFLISIAISFLLIIIQTFTYGNIILMISFIFALFVLPLYLVSFLATKKTPGLDSLYGFILYIAVFVLLFLILVTILADTMLGTYLDRMVYLF</sequence>
<feature type="transmembrane region" description="Helical" evidence="5">
    <location>
        <begin position="187"/>
        <end position="206"/>
    </location>
</feature>
<gene>
    <name evidence="7" type="ORF">FG383_13660</name>
</gene>
<comment type="subcellular location">
    <subcellularLocation>
        <location evidence="1">Membrane</location>
        <topology evidence="1">Multi-pass membrane protein</topology>
    </subcellularLocation>
</comment>
<organism evidence="7 8">
    <name type="scientific">Psychrobacillus soli</name>
    <dbReference type="NCBI Taxonomy" id="1543965"/>
    <lineage>
        <taxon>Bacteria</taxon>
        <taxon>Bacillati</taxon>
        <taxon>Bacillota</taxon>
        <taxon>Bacilli</taxon>
        <taxon>Bacillales</taxon>
        <taxon>Bacillaceae</taxon>
        <taxon>Psychrobacillus</taxon>
    </lineage>
</organism>
<evidence type="ECO:0000256" key="3">
    <source>
        <dbReference type="ARBA" id="ARBA00022989"/>
    </source>
</evidence>
<evidence type="ECO:0000256" key="5">
    <source>
        <dbReference type="SAM" id="Phobius"/>
    </source>
</evidence>
<protein>
    <recommendedName>
        <fullName evidence="6">Yip1 domain-containing protein</fullName>
    </recommendedName>
</protein>
<evidence type="ECO:0000256" key="4">
    <source>
        <dbReference type="ARBA" id="ARBA00023136"/>
    </source>
</evidence>
<evidence type="ECO:0000313" key="7">
    <source>
        <dbReference type="EMBL" id="TQR12315.1"/>
    </source>
</evidence>
<evidence type="ECO:0000259" key="6">
    <source>
        <dbReference type="Pfam" id="PF04893"/>
    </source>
</evidence>
<evidence type="ECO:0000256" key="2">
    <source>
        <dbReference type="ARBA" id="ARBA00022692"/>
    </source>
</evidence>
<dbReference type="InterPro" id="IPR006977">
    <property type="entry name" value="Yip1_dom"/>
</dbReference>
<feature type="domain" description="Yip1" evidence="6">
    <location>
        <begin position="35"/>
        <end position="203"/>
    </location>
</feature>
<reference evidence="7 8" key="1">
    <citation type="submission" date="2019-05" db="EMBL/GenBank/DDBJ databases">
        <title>Psychrobacillus vulpis sp. nov., a new species isolated from feces of a red fox that inhabits in The Tablas de Daimiel Natural Park, Albacete, Spain.</title>
        <authorList>
            <person name="Rodriguez M."/>
            <person name="Reina J.C."/>
            <person name="Bejar V."/>
            <person name="Llamas I."/>
        </authorList>
    </citation>
    <scope>NUCLEOTIDE SEQUENCE [LARGE SCALE GENOMIC DNA]</scope>
    <source>
        <strain evidence="7 8">NHI-2</strain>
    </source>
</reference>
<dbReference type="AlphaFoldDB" id="A0A544T4D7"/>
<evidence type="ECO:0000313" key="8">
    <source>
        <dbReference type="Proteomes" id="UP000318937"/>
    </source>
</evidence>
<dbReference type="GO" id="GO:0016020">
    <property type="term" value="C:membrane"/>
    <property type="evidence" value="ECO:0007669"/>
    <property type="project" value="UniProtKB-SubCell"/>
</dbReference>
<keyword evidence="8" id="KW-1185">Reference proteome</keyword>
<feature type="transmembrane region" description="Helical" evidence="5">
    <location>
        <begin position="49"/>
        <end position="70"/>
    </location>
</feature>
<feature type="transmembrane region" description="Helical" evidence="5">
    <location>
        <begin position="153"/>
        <end position="175"/>
    </location>
</feature>
<dbReference type="RefSeq" id="WP_142607947.1">
    <property type="nucleotide sequence ID" value="NZ_VDGG01000028.1"/>
</dbReference>
<dbReference type="Proteomes" id="UP000318937">
    <property type="component" value="Unassembled WGS sequence"/>
</dbReference>
<dbReference type="OrthoDB" id="2448863at2"/>
<evidence type="ECO:0000256" key="1">
    <source>
        <dbReference type="ARBA" id="ARBA00004141"/>
    </source>
</evidence>
<accession>A0A544T4D7</accession>
<keyword evidence="4 5" id="KW-0472">Membrane</keyword>
<dbReference type="Pfam" id="PF04893">
    <property type="entry name" value="Yip1"/>
    <property type="match status" value="1"/>
</dbReference>
<keyword evidence="2 5" id="KW-0812">Transmembrane</keyword>
<dbReference type="EMBL" id="VDGG01000028">
    <property type="protein sequence ID" value="TQR12315.1"/>
    <property type="molecule type" value="Genomic_DNA"/>
</dbReference>
<feature type="transmembrane region" description="Helical" evidence="5">
    <location>
        <begin position="82"/>
        <end position="107"/>
    </location>
</feature>
<comment type="caution">
    <text evidence="7">The sequence shown here is derived from an EMBL/GenBank/DDBJ whole genome shotgun (WGS) entry which is preliminary data.</text>
</comment>
<proteinExistence type="predicted"/>